<dbReference type="EMBL" id="FNGS01000007">
    <property type="protein sequence ID" value="SDM55277.1"/>
    <property type="molecule type" value="Genomic_DNA"/>
</dbReference>
<keyword evidence="2" id="KW-1185">Reference proteome</keyword>
<proteinExistence type="predicted"/>
<dbReference type="OrthoDB" id="9182060at2"/>
<evidence type="ECO:0000313" key="1">
    <source>
        <dbReference type="EMBL" id="SDM55277.1"/>
    </source>
</evidence>
<protein>
    <submittedName>
        <fullName evidence="1">Uncharacterized protein</fullName>
    </submittedName>
</protein>
<sequence>MTTQNSIFALFFSAAIVMIGCSGPNTETETNSEAVQKASTKEKNLILDFNTIKGKTLTEVEKVLGKAENIVKVKGYPCKNTGCQKVFFKNGVYEIFFKLNKVDRVIINKTPNLTNDDNAITTLGLTGGEPSFKNPGIVIRWQSVDNIKEIDFFTDYILIQVTNPD</sequence>
<accession>A0A1G9U5L6</accession>
<evidence type="ECO:0000313" key="2">
    <source>
        <dbReference type="Proteomes" id="UP000198901"/>
    </source>
</evidence>
<organism evidence="1 2">
    <name type="scientific">Siphonobacter aquaeclarae</name>
    <dbReference type="NCBI Taxonomy" id="563176"/>
    <lineage>
        <taxon>Bacteria</taxon>
        <taxon>Pseudomonadati</taxon>
        <taxon>Bacteroidota</taxon>
        <taxon>Cytophagia</taxon>
        <taxon>Cytophagales</taxon>
        <taxon>Cytophagaceae</taxon>
        <taxon>Siphonobacter</taxon>
    </lineage>
</organism>
<name>A0A1G9U5L6_9BACT</name>
<dbReference type="Proteomes" id="UP000198901">
    <property type="component" value="Unassembled WGS sequence"/>
</dbReference>
<dbReference type="STRING" id="563176.SAMN04488090_3684"/>
<reference evidence="1 2" key="1">
    <citation type="submission" date="2016-10" db="EMBL/GenBank/DDBJ databases">
        <authorList>
            <person name="de Groot N.N."/>
        </authorList>
    </citation>
    <scope>NUCLEOTIDE SEQUENCE [LARGE SCALE GENOMIC DNA]</scope>
    <source>
        <strain evidence="1 2">DSM 21668</strain>
    </source>
</reference>
<dbReference type="AlphaFoldDB" id="A0A1G9U5L6"/>
<dbReference type="RefSeq" id="WP_093205643.1">
    <property type="nucleotide sequence ID" value="NZ_FNGS01000007.1"/>
</dbReference>
<gene>
    <name evidence="1" type="ORF">SAMN04488090_3684</name>
</gene>